<reference evidence="2" key="1">
    <citation type="journal article" date="2019" name="Int. J. Syst. Evol. Microbiol.">
        <title>The Global Catalogue of Microorganisms (GCM) 10K type strain sequencing project: providing services to taxonomists for standard genome sequencing and annotation.</title>
        <authorList>
            <consortium name="The Broad Institute Genomics Platform"/>
            <consortium name="The Broad Institute Genome Sequencing Center for Infectious Disease"/>
            <person name="Wu L."/>
            <person name="Ma J."/>
        </authorList>
    </citation>
    <scope>NUCLEOTIDE SEQUENCE [LARGE SCALE GENOMIC DNA]</scope>
    <source>
        <strain evidence="2">JCM 13852</strain>
    </source>
</reference>
<proteinExistence type="predicted"/>
<dbReference type="Proteomes" id="UP001596183">
    <property type="component" value="Unassembled WGS sequence"/>
</dbReference>
<evidence type="ECO:0000313" key="1">
    <source>
        <dbReference type="EMBL" id="MFC5674259.1"/>
    </source>
</evidence>
<evidence type="ECO:0008006" key="3">
    <source>
        <dbReference type="Google" id="ProtNLM"/>
    </source>
</evidence>
<dbReference type="RefSeq" id="WP_381218541.1">
    <property type="nucleotide sequence ID" value="NZ_JBHSPC010000106.1"/>
</dbReference>
<accession>A0ABW0XX42</accession>
<protein>
    <recommendedName>
        <fullName evidence="3">DUF4185 domain-containing protein</fullName>
    </recommendedName>
</protein>
<comment type="caution">
    <text evidence="1">The sequence shown here is derived from an EMBL/GenBank/DDBJ whole genome shotgun (WGS) entry which is preliminary data.</text>
</comment>
<gene>
    <name evidence="1" type="ORF">ACFP2V_30555</name>
</gene>
<keyword evidence="2" id="KW-1185">Reference proteome</keyword>
<name>A0ABW0XX42_9ACTN</name>
<organism evidence="1 2">
    <name type="scientific">Streptomyces incanus</name>
    <dbReference type="NCBI Taxonomy" id="887453"/>
    <lineage>
        <taxon>Bacteria</taxon>
        <taxon>Bacillati</taxon>
        <taxon>Actinomycetota</taxon>
        <taxon>Actinomycetes</taxon>
        <taxon>Kitasatosporales</taxon>
        <taxon>Streptomycetaceae</taxon>
        <taxon>Streptomyces</taxon>
    </lineage>
</organism>
<sequence>MPEQTHPSLGAPLTEADVLALTGADATAVERHVLSGTEVLSGPEGAVFTVEAGDQPGRSGVWNADEIRLVGPASEPVVALLRWNPWRGEHPPLHFAVRTPQDTLYLGKGYAGQYGRLDGAFIDARIRPLTSLPRVLLDRARPPLPPVELPGLAWLDHVNGDRAKALELFVTAWHPVENPEETLRPEASAPSLPTALRHFYRLAAGRPQVLGRQNHIRPADILRVDDAGEMLILGHENQGGFRWLLRWTLDDSEPDPTVWYDEDGETLVPEAEPLSGFLLQFCLFEAALCSAYRGWAYPMTAAEVAQLTAPLREVPLHPFRPGTRTRFFVAPGLVAAIGDGWENGTFDVTVGATHRQALAPLVDVPVNWSGFDG</sequence>
<dbReference type="EMBL" id="JBHSPC010000106">
    <property type="protein sequence ID" value="MFC5674259.1"/>
    <property type="molecule type" value="Genomic_DNA"/>
</dbReference>
<evidence type="ECO:0000313" key="2">
    <source>
        <dbReference type="Proteomes" id="UP001596183"/>
    </source>
</evidence>